<keyword evidence="1" id="KW-0597">Phosphoprotein</keyword>
<feature type="transmembrane region" description="Helical" evidence="4">
    <location>
        <begin position="117"/>
        <end position="141"/>
    </location>
</feature>
<dbReference type="InterPro" id="IPR016120">
    <property type="entry name" value="Sig_transdc_His_kin_SpoOB"/>
</dbReference>
<keyword evidence="4" id="KW-1133">Transmembrane helix</keyword>
<evidence type="ECO:0000256" key="3">
    <source>
        <dbReference type="ARBA" id="ARBA00022777"/>
    </source>
</evidence>
<proteinExistence type="predicted"/>
<evidence type="ECO:0000313" key="7">
    <source>
        <dbReference type="Proteomes" id="UP000563523"/>
    </source>
</evidence>
<accession>A0A850R5M4</accession>
<evidence type="ECO:0000256" key="2">
    <source>
        <dbReference type="ARBA" id="ARBA00022679"/>
    </source>
</evidence>
<dbReference type="Gene3D" id="3.30.565.10">
    <property type="entry name" value="Histidine kinase-like ATPase, C-terminal domain"/>
    <property type="match status" value="1"/>
</dbReference>
<evidence type="ECO:0000313" key="6">
    <source>
        <dbReference type="EMBL" id="NVY96147.1"/>
    </source>
</evidence>
<evidence type="ECO:0000256" key="4">
    <source>
        <dbReference type="SAM" id="Phobius"/>
    </source>
</evidence>
<feature type="transmembrane region" description="Helical" evidence="4">
    <location>
        <begin position="79"/>
        <end position="97"/>
    </location>
</feature>
<keyword evidence="2" id="KW-0808">Transferase</keyword>
<dbReference type="SUPFAM" id="SSF55890">
    <property type="entry name" value="Sporulation response regulatory protein Spo0B"/>
    <property type="match status" value="1"/>
</dbReference>
<keyword evidence="7" id="KW-1185">Reference proteome</keyword>
<dbReference type="GO" id="GO:0000155">
    <property type="term" value="F:phosphorelay sensor kinase activity"/>
    <property type="evidence" value="ECO:0007669"/>
    <property type="project" value="InterPro"/>
</dbReference>
<feature type="transmembrane region" description="Helical" evidence="4">
    <location>
        <begin position="184"/>
        <end position="207"/>
    </location>
</feature>
<dbReference type="RefSeq" id="WP_176942304.1">
    <property type="nucleotide sequence ID" value="NZ_JABZEC010000002.1"/>
</dbReference>
<reference evidence="6 7" key="1">
    <citation type="submission" date="2020-06" db="EMBL/GenBank/DDBJ databases">
        <authorList>
            <person name="Kang J."/>
        </authorList>
    </citation>
    <scope>NUCLEOTIDE SEQUENCE [LARGE SCALE GENOMIC DNA]</scope>
    <source>
        <strain evidence="6 7">DCY120</strain>
    </source>
</reference>
<keyword evidence="4" id="KW-0812">Transmembrane</keyword>
<dbReference type="InterPro" id="IPR032834">
    <property type="entry name" value="NatK-like_C"/>
</dbReference>
<evidence type="ECO:0000259" key="5">
    <source>
        <dbReference type="Pfam" id="PF14501"/>
    </source>
</evidence>
<keyword evidence="4" id="KW-0472">Membrane</keyword>
<feature type="transmembrane region" description="Helical" evidence="4">
    <location>
        <begin position="6"/>
        <end position="23"/>
    </location>
</feature>
<dbReference type="PANTHER" id="PTHR40448:SF1">
    <property type="entry name" value="TWO-COMPONENT SENSOR HISTIDINE KINASE"/>
    <property type="match status" value="1"/>
</dbReference>
<sequence length="444" mass="51176">MYLILFCYISVYLICLQLLQINFSPKEYLYLSLISGTILALIIYLINIFNFNGSLVGLFSLEFFLIAGYLKIRKRLFKNIFFLLLGFLVLIFTAQLIEVLVNQIFSISYAIQESDWRLITVNTLLLIVLAPLITQAFNYLCRKFNIYSLLHNSIFNSLVMSAGVLFLIIVFFSQILVFNNNNEVITSTSLLFFLLLIIVGLMALLWLQSQRKEAQLAYEKINNQQLIEYVTSIEQNQLELRKFKHDYLNVLAGLTGYLEAKDWDGLEHYFYRVVQNQNLAQTRTVFNLQILSNMKIMEIKGLLALKLSTLVSNYQNINLEIFAPISKLPNSMPIYEYNRCLGILLDNALEAIDFAKIASTDQQKYLTIIFYWKNRQLIAVVKNRYSGSVDLTKINTNGFSSKGGHEGLGLASLNDIVKKNNKCLLKTEIDKEFFTQKLILMPED</sequence>
<feature type="transmembrane region" description="Helical" evidence="4">
    <location>
        <begin position="153"/>
        <end position="178"/>
    </location>
</feature>
<protein>
    <submittedName>
        <fullName evidence="6">GHKL domain-containing protein</fullName>
    </submittedName>
</protein>
<dbReference type="EMBL" id="JABZEC010000002">
    <property type="protein sequence ID" value="NVY96147.1"/>
    <property type="molecule type" value="Genomic_DNA"/>
</dbReference>
<dbReference type="GO" id="GO:0042802">
    <property type="term" value="F:identical protein binding"/>
    <property type="evidence" value="ECO:0007669"/>
    <property type="project" value="TreeGrafter"/>
</dbReference>
<dbReference type="Proteomes" id="UP000563523">
    <property type="component" value="Unassembled WGS sequence"/>
</dbReference>
<comment type="caution">
    <text evidence="6">The sequence shown here is derived from an EMBL/GenBank/DDBJ whole genome shotgun (WGS) entry which is preliminary data.</text>
</comment>
<keyword evidence="3" id="KW-0418">Kinase</keyword>
<dbReference type="InterPro" id="IPR036890">
    <property type="entry name" value="HATPase_C_sf"/>
</dbReference>
<feature type="domain" description="Sensor histidine kinase NatK-like C-terminal" evidence="5">
    <location>
        <begin position="338"/>
        <end position="440"/>
    </location>
</feature>
<name>A0A850R5M4_9LACO</name>
<dbReference type="AlphaFoldDB" id="A0A850R5M4"/>
<dbReference type="PANTHER" id="PTHR40448">
    <property type="entry name" value="TWO-COMPONENT SENSOR HISTIDINE KINASE"/>
    <property type="match status" value="1"/>
</dbReference>
<dbReference type="Pfam" id="PF14501">
    <property type="entry name" value="HATPase_c_5"/>
    <property type="match status" value="1"/>
</dbReference>
<evidence type="ECO:0000256" key="1">
    <source>
        <dbReference type="ARBA" id="ARBA00022553"/>
    </source>
</evidence>
<gene>
    <name evidence="6" type="ORF">HU830_02990</name>
</gene>
<organism evidence="6 7">
    <name type="scientific">Bombilactobacillus apium</name>
    <dbReference type="NCBI Taxonomy" id="2675299"/>
    <lineage>
        <taxon>Bacteria</taxon>
        <taxon>Bacillati</taxon>
        <taxon>Bacillota</taxon>
        <taxon>Bacilli</taxon>
        <taxon>Lactobacillales</taxon>
        <taxon>Lactobacillaceae</taxon>
        <taxon>Bombilactobacillus</taxon>
    </lineage>
</organism>